<feature type="transmembrane region" description="Helical" evidence="9">
    <location>
        <begin position="171"/>
        <end position="190"/>
    </location>
</feature>
<reference evidence="11" key="1">
    <citation type="submission" date="2014-09" db="EMBL/GenBank/DDBJ databases">
        <authorList>
            <person name="Hjerde E."/>
        </authorList>
    </citation>
    <scope>NUCLEOTIDE SEQUENCE [LARGE SCALE GENOMIC DNA]</scope>
    <source>
        <strain evidence="11">06/09/139</strain>
    </source>
</reference>
<dbReference type="InterPro" id="IPR048279">
    <property type="entry name" value="MdtK-like"/>
</dbReference>
<evidence type="ECO:0000313" key="11">
    <source>
        <dbReference type="Proteomes" id="UP000032427"/>
    </source>
</evidence>
<keyword evidence="3" id="KW-0813">Transport</keyword>
<dbReference type="GO" id="GO:0005886">
    <property type="term" value="C:plasma membrane"/>
    <property type="evidence" value="ECO:0007669"/>
    <property type="project" value="UniProtKB-SubCell"/>
</dbReference>
<evidence type="ECO:0000256" key="8">
    <source>
        <dbReference type="ARBA" id="ARBA00030855"/>
    </source>
</evidence>
<feature type="transmembrane region" description="Helical" evidence="9">
    <location>
        <begin position="244"/>
        <end position="271"/>
    </location>
</feature>
<evidence type="ECO:0000256" key="7">
    <source>
        <dbReference type="ARBA" id="ARBA00023136"/>
    </source>
</evidence>
<dbReference type="Proteomes" id="UP000032427">
    <property type="component" value="Chromosome 1"/>
</dbReference>
<keyword evidence="4" id="KW-1003">Cell membrane</keyword>
<evidence type="ECO:0000256" key="2">
    <source>
        <dbReference type="ARBA" id="ARBA00013489"/>
    </source>
</evidence>
<dbReference type="PIRSF" id="PIRSF006603">
    <property type="entry name" value="DinF"/>
    <property type="match status" value="1"/>
</dbReference>
<dbReference type="CDD" id="cd13134">
    <property type="entry name" value="MATE_like_8"/>
    <property type="match status" value="1"/>
</dbReference>
<evidence type="ECO:0000256" key="1">
    <source>
        <dbReference type="ARBA" id="ARBA00004429"/>
    </source>
</evidence>
<evidence type="ECO:0000256" key="6">
    <source>
        <dbReference type="ARBA" id="ARBA00022989"/>
    </source>
</evidence>
<evidence type="ECO:0000256" key="9">
    <source>
        <dbReference type="SAM" id="Phobius"/>
    </source>
</evidence>
<dbReference type="InterPro" id="IPR047135">
    <property type="entry name" value="YsiQ"/>
</dbReference>
<name>A0A090IRM1_9GAMM</name>
<feature type="transmembrane region" description="Helical" evidence="9">
    <location>
        <begin position="367"/>
        <end position="391"/>
    </location>
</feature>
<keyword evidence="11" id="KW-1185">Reference proteome</keyword>
<dbReference type="GO" id="GO:0015297">
    <property type="term" value="F:antiporter activity"/>
    <property type="evidence" value="ECO:0007669"/>
    <property type="project" value="InterPro"/>
</dbReference>
<evidence type="ECO:0000256" key="3">
    <source>
        <dbReference type="ARBA" id="ARBA00022448"/>
    </source>
</evidence>
<feature type="transmembrane region" description="Helical" evidence="9">
    <location>
        <begin position="427"/>
        <end position="445"/>
    </location>
</feature>
<evidence type="ECO:0000313" key="10">
    <source>
        <dbReference type="EMBL" id="CED70955.1"/>
    </source>
</evidence>
<dbReference type="PANTHER" id="PTHR42925">
    <property type="entry name" value="MULTIDRUG AND TOXIN EFFLUX PROTEIN MATE FAMILY"/>
    <property type="match status" value="1"/>
</dbReference>
<evidence type="ECO:0000256" key="4">
    <source>
        <dbReference type="ARBA" id="ARBA00022475"/>
    </source>
</evidence>
<feature type="transmembrane region" description="Helical" evidence="9">
    <location>
        <begin position="64"/>
        <end position="86"/>
    </location>
</feature>
<dbReference type="KEGG" id="awd:AWOD_I_0862"/>
<dbReference type="GeneID" id="28540431"/>
<protein>
    <recommendedName>
        <fullName evidence="2">Multidrug resistance protein NorM</fullName>
    </recommendedName>
    <alternativeName>
        <fullName evidence="8">Na(+)/drug antiporter</fullName>
    </alternativeName>
</protein>
<dbReference type="GO" id="GO:0042910">
    <property type="term" value="F:xenobiotic transmembrane transporter activity"/>
    <property type="evidence" value="ECO:0007669"/>
    <property type="project" value="InterPro"/>
</dbReference>
<dbReference type="EMBL" id="LN554846">
    <property type="protein sequence ID" value="CED70955.1"/>
    <property type="molecule type" value="Genomic_DNA"/>
</dbReference>
<dbReference type="STRING" id="80852.AWOD_I_0862"/>
<feature type="transmembrane region" description="Helical" evidence="9">
    <location>
        <begin position="202"/>
        <end position="223"/>
    </location>
</feature>
<feature type="transmembrane region" description="Helical" evidence="9">
    <location>
        <begin position="291"/>
        <end position="313"/>
    </location>
</feature>
<evidence type="ECO:0000256" key="5">
    <source>
        <dbReference type="ARBA" id="ARBA00022692"/>
    </source>
</evidence>
<comment type="subcellular location">
    <subcellularLocation>
        <location evidence="1">Cell inner membrane</location>
        <topology evidence="1">Multi-pass membrane protein</topology>
    </subcellularLocation>
</comment>
<sequence>MSVFLSNVIGHTRGEFLKRLLMIAIPIALQNIMFSSRGLVDVLMLGQLGEADIAAVGVASRATFVTTIMLVGVTTGGALLTAQYWGAQNKEGVRQSTALTWMVSMAMATIPVALFFLIPEQIMSLATDSQEVIDLGAEYLFITALTMYVVSCGSSMAVGLRSIHQPGVSTFFSGIGIASNVFLNWVLIFGHLGAPAMGIKGAALATLISGVIEIICLYGYLYGRSHLLSFGLVEIKAVLNWPKISKFLSLSLPTTFNFLVWSAGIFTYHAIMGQSGVQGLAALSVISPIESIALSFLIGAAGAASVLMGNQLGAKKYEAVYYQSWGVLGLSVVTSFVIALFVMIFQHQILDMFPALTDETRAIAEKFMAILAIIIVIRSVPLTAIVGVLRAGGDVKYCLYQDIISQWFIGIPIAAIGALVLGFPPEYVYALFIVEEIVKWFGSIYRMKSKKWIKNLVDA</sequence>
<gene>
    <name evidence="10" type="primary">vcmH</name>
    <name evidence="10" type="ORF">AWOD_I_0862</name>
</gene>
<keyword evidence="5 9" id="KW-0812">Transmembrane</keyword>
<feature type="transmembrane region" description="Helical" evidence="9">
    <location>
        <begin position="20"/>
        <end position="40"/>
    </location>
</feature>
<dbReference type="PATRIC" id="fig|80852.17.peg.875"/>
<dbReference type="NCBIfam" id="TIGR00797">
    <property type="entry name" value="matE"/>
    <property type="match status" value="1"/>
</dbReference>
<dbReference type="PANTHER" id="PTHR42925:SF2">
    <property type="entry name" value="NA+ DRIVEN MULTIDRUG EFFLUX PUMP"/>
    <property type="match status" value="1"/>
</dbReference>
<proteinExistence type="predicted"/>
<accession>A0A090IRM1</accession>
<feature type="transmembrane region" description="Helical" evidence="9">
    <location>
        <begin position="325"/>
        <end position="347"/>
    </location>
</feature>
<dbReference type="OrthoDB" id="9780160at2"/>
<feature type="transmembrane region" description="Helical" evidence="9">
    <location>
        <begin position="139"/>
        <end position="159"/>
    </location>
</feature>
<feature type="transmembrane region" description="Helical" evidence="9">
    <location>
        <begin position="403"/>
        <end position="421"/>
    </location>
</feature>
<dbReference type="InterPro" id="IPR002528">
    <property type="entry name" value="MATE_fam"/>
</dbReference>
<dbReference type="HOGENOM" id="CLU_012893_5_1_6"/>
<keyword evidence="7 9" id="KW-0472">Membrane</keyword>
<dbReference type="Pfam" id="PF01554">
    <property type="entry name" value="MatE"/>
    <property type="match status" value="2"/>
</dbReference>
<dbReference type="AlphaFoldDB" id="A0A090IRM1"/>
<keyword evidence="6 9" id="KW-1133">Transmembrane helix</keyword>
<organism evidence="10 11">
    <name type="scientific">Aliivibrio wodanis</name>
    <dbReference type="NCBI Taxonomy" id="80852"/>
    <lineage>
        <taxon>Bacteria</taxon>
        <taxon>Pseudomonadati</taxon>
        <taxon>Pseudomonadota</taxon>
        <taxon>Gammaproteobacteria</taxon>
        <taxon>Vibrionales</taxon>
        <taxon>Vibrionaceae</taxon>
        <taxon>Aliivibrio</taxon>
    </lineage>
</organism>
<feature type="transmembrane region" description="Helical" evidence="9">
    <location>
        <begin position="98"/>
        <end position="119"/>
    </location>
</feature>